<protein>
    <recommendedName>
        <fullName evidence="4">Pentacotripeptide-repeat region of PRORP domain-containing protein</fullName>
    </recommendedName>
</protein>
<name>A0A024GDD0_9STRA</name>
<dbReference type="InParanoid" id="A0A024GDD0"/>
<dbReference type="OrthoDB" id="185373at2759"/>
<keyword evidence="3" id="KW-1185">Reference proteome</keyword>
<dbReference type="STRING" id="65357.A0A024GDD0"/>
<dbReference type="Proteomes" id="UP000053237">
    <property type="component" value="Unassembled WGS sequence"/>
</dbReference>
<dbReference type="AlphaFoldDB" id="A0A024GDD0"/>
<organism evidence="2 3">
    <name type="scientific">Albugo candida</name>
    <dbReference type="NCBI Taxonomy" id="65357"/>
    <lineage>
        <taxon>Eukaryota</taxon>
        <taxon>Sar</taxon>
        <taxon>Stramenopiles</taxon>
        <taxon>Oomycota</taxon>
        <taxon>Peronosporomycetes</taxon>
        <taxon>Albuginales</taxon>
        <taxon>Albuginaceae</taxon>
        <taxon>Albugo</taxon>
    </lineage>
</organism>
<gene>
    <name evidence="2" type="ORF">BN9_056800</name>
</gene>
<comment type="caution">
    <text evidence="2">The sequence shown here is derived from an EMBL/GenBank/DDBJ whole genome shotgun (WGS) entry which is preliminary data.</text>
</comment>
<evidence type="ECO:0000313" key="2">
    <source>
        <dbReference type="EMBL" id="CCI44856.1"/>
    </source>
</evidence>
<evidence type="ECO:0000313" key="3">
    <source>
        <dbReference type="Proteomes" id="UP000053237"/>
    </source>
</evidence>
<dbReference type="Pfam" id="PF01535">
    <property type="entry name" value="PPR"/>
    <property type="match status" value="1"/>
</dbReference>
<accession>A0A024GDD0</accession>
<dbReference type="InterPro" id="IPR011990">
    <property type="entry name" value="TPR-like_helical_dom_sf"/>
</dbReference>
<dbReference type="EMBL" id="CAIX01000081">
    <property type="protein sequence ID" value="CCI44856.1"/>
    <property type="molecule type" value="Genomic_DNA"/>
</dbReference>
<evidence type="ECO:0000256" key="1">
    <source>
        <dbReference type="ARBA" id="ARBA00022737"/>
    </source>
</evidence>
<reference evidence="2 3" key="1">
    <citation type="submission" date="2012-05" db="EMBL/GenBank/DDBJ databases">
        <title>Recombination and specialization in a pathogen metapopulation.</title>
        <authorList>
            <person name="Gardiner A."/>
            <person name="Kemen E."/>
            <person name="Schultz-Larsen T."/>
            <person name="MacLean D."/>
            <person name="Van Oosterhout C."/>
            <person name="Jones J.D.G."/>
        </authorList>
    </citation>
    <scope>NUCLEOTIDE SEQUENCE [LARGE SCALE GENOMIC DNA]</scope>
    <source>
        <strain evidence="2 3">Ac Nc2</strain>
    </source>
</reference>
<dbReference type="PANTHER" id="PTHR47447">
    <property type="entry name" value="OS03G0856100 PROTEIN"/>
    <property type="match status" value="1"/>
</dbReference>
<dbReference type="PANTHER" id="PTHR47447:SF17">
    <property type="entry name" value="OS12G0638900 PROTEIN"/>
    <property type="match status" value="1"/>
</dbReference>
<proteinExistence type="predicted"/>
<evidence type="ECO:0008006" key="4">
    <source>
        <dbReference type="Google" id="ProtNLM"/>
    </source>
</evidence>
<dbReference type="InterPro" id="IPR002885">
    <property type="entry name" value="PPR_rpt"/>
</dbReference>
<keyword evidence="1" id="KW-0677">Repeat</keyword>
<sequence>MRCVLHPKRVHSAITHCIDRTHCHVIYKPNSSLSIRLKDAYRYASNTKELKPIIDNALDTSRVPQTWKIIKPNRQNVSKKLWILNSQLAAHHKNGRVNEAIARLETMITKHKSYDMSSFQIVLSLCSQQRDYISALTVHQRMHELHILPSSAQIYSYLINSCIQLNSKQKSIEINPQSDKFVMQAENYWQEMLDQNITPTPFVLRYLLKVYKRYPGYATKALELFQSYFLGKDATFQANSINTAIIIAILCREPHGRYGTEAFKILQNYAQYASENEKVGRKYDSLEIQTYNYVLDALQRESQWYLFQNVLQIKAQFGAQNDKRTAQLLEKYYQKDPTSLHVPLRNSESVNYHKKLKDWTAELENSAQADTKAPSTVNVPTQRDWHFLCSRQPAILVPKLAHYFILFQAYCQRPDCHLALGAMKWNTQSMNSLLYAHARHGMLEKSFQLLEKMCQLQQANEQSFETVLALCSRRQDLKTARKVFSLLDASCPPIEPTIRCFNALLHCHTASPKSVGNRLENALEIFYRVGNRANVVTLNTMLKVFQTNTPIAYNESSFVTRGIQALEFYRLFSRISPSVTLEARTHFALFRCFVPPTERIDTSEVDPASLAILKEYMLKTLSELPICDLTSGTFHTALDFSQRVGDVDFAFSIFDIFQARREGALQPNETTLTLLLSVCRKAQQPDLGLNLLHHLLDGTITHDGALTIAVWNTAIHMCGELVRTDDAIALWEAVLNFGVLRPNAHTFEHTIQACAQVKWTTKAIEIAHKMNERMGYTSATAWRHVLLSCVRSGDLKTALFVFEKTKKDRKSYHLVFQAAIEALRLGNHDVFWIKSTVEALYEEMESKVTPATLILMCRVYQVAKYPQSVIQVVKRFQSGGRSIDEWTSIAYLRACAASDNLEGVEQMLSIPDQSHSCAVLLEIFDTLRHLHAWDVAMNLFRKLSTEKRCVFPDIDSETSLRLLEKVLTMCNEYEQFAIVTAMFQAIRHSLKHYGAILTQERYFVDRLSAQAYIEAILAAEAAENWVDATTLFLEMQQCYPEILTSKLCEKIALGRYQSRNDSI</sequence>
<dbReference type="Gene3D" id="1.25.40.10">
    <property type="entry name" value="Tetratricopeptide repeat domain"/>
    <property type="match status" value="3"/>
</dbReference>